<proteinExistence type="predicted"/>
<feature type="domain" description="HTH lacI-type" evidence="4">
    <location>
        <begin position="8"/>
        <end position="62"/>
    </location>
</feature>
<evidence type="ECO:0000256" key="1">
    <source>
        <dbReference type="ARBA" id="ARBA00023015"/>
    </source>
</evidence>
<reference evidence="5 6" key="1">
    <citation type="submission" date="2020-07" db="EMBL/GenBank/DDBJ databases">
        <title>Sequencing the genomes of 1000 actinobacteria strains.</title>
        <authorList>
            <person name="Klenk H.-P."/>
        </authorList>
    </citation>
    <scope>NUCLEOTIDE SEQUENCE [LARGE SCALE GENOMIC DNA]</scope>
    <source>
        <strain evidence="5 6">DSM 104001</strain>
    </source>
</reference>
<evidence type="ECO:0000256" key="2">
    <source>
        <dbReference type="ARBA" id="ARBA00023125"/>
    </source>
</evidence>
<evidence type="ECO:0000256" key="3">
    <source>
        <dbReference type="ARBA" id="ARBA00023163"/>
    </source>
</evidence>
<dbReference type="Pfam" id="PF13377">
    <property type="entry name" value="Peripla_BP_3"/>
    <property type="match status" value="1"/>
</dbReference>
<organism evidence="5 6">
    <name type="scientific">Petropleomorpha daqingensis</name>
    <dbReference type="NCBI Taxonomy" id="2026353"/>
    <lineage>
        <taxon>Bacteria</taxon>
        <taxon>Bacillati</taxon>
        <taxon>Actinomycetota</taxon>
        <taxon>Actinomycetes</taxon>
        <taxon>Geodermatophilales</taxon>
        <taxon>Geodermatophilaceae</taxon>
        <taxon>Petropleomorpha</taxon>
    </lineage>
</organism>
<evidence type="ECO:0000313" key="6">
    <source>
        <dbReference type="Proteomes" id="UP000541969"/>
    </source>
</evidence>
<protein>
    <submittedName>
        <fullName evidence="5">DNA-binding LacI/PurR family transcriptional regulator</fullName>
    </submittedName>
</protein>
<dbReference type="EMBL" id="JACBZT010000001">
    <property type="protein sequence ID" value="NYJ06896.1"/>
    <property type="molecule type" value="Genomic_DNA"/>
</dbReference>
<sequence>MTAPTDRPTLDQVAERAGVGRGTVSRVINGSPQVSAHTRQAVEAAVAELGYVPNLAARALVTRRTDAVALVISESEERVFSEPFFAGVVRGISAGVSAAGRQLVLALAAGEERPLERYLTPQHIDGVLLVSLHGDDPLPELLRTRGLPVVLGGRPPSGYGGAYVDVDNIGGARAGVAHLIDNGRKRIATISGPRDMGAGQDRLAGYRAALTAAGLADDPALVVEGDFSEVSGLQAMRSLLACHPDLDAVFAANDLMAIGALRALRDAGRRVPEDVAVVGFDDSPLSRVTDPPLSTVRQPVEEMGREMAEMLLRLISGVDGDTHQSAVLPTELVVRASS</sequence>
<dbReference type="Proteomes" id="UP000541969">
    <property type="component" value="Unassembled WGS sequence"/>
</dbReference>
<dbReference type="PROSITE" id="PS50932">
    <property type="entry name" value="HTH_LACI_2"/>
    <property type="match status" value="1"/>
</dbReference>
<evidence type="ECO:0000259" key="4">
    <source>
        <dbReference type="PROSITE" id="PS50932"/>
    </source>
</evidence>
<dbReference type="PANTHER" id="PTHR30146:SF109">
    <property type="entry name" value="HTH-TYPE TRANSCRIPTIONAL REGULATOR GALS"/>
    <property type="match status" value="1"/>
</dbReference>
<keyword evidence="3" id="KW-0804">Transcription</keyword>
<dbReference type="Gene3D" id="3.40.50.2300">
    <property type="match status" value="2"/>
</dbReference>
<dbReference type="InterPro" id="IPR000843">
    <property type="entry name" value="HTH_LacI"/>
</dbReference>
<name>A0A853CHZ8_9ACTN</name>
<dbReference type="CDD" id="cd01392">
    <property type="entry name" value="HTH_LacI"/>
    <property type="match status" value="1"/>
</dbReference>
<keyword evidence="6" id="KW-1185">Reference proteome</keyword>
<evidence type="ECO:0000313" key="5">
    <source>
        <dbReference type="EMBL" id="NYJ06896.1"/>
    </source>
</evidence>
<dbReference type="GO" id="GO:0000976">
    <property type="term" value="F:transcription cis-regulatory region binding"/>
    <property type="evidence" value="ECO:0007669"/>
    <property type="project" value="TreeGrafter"/>
</dbReference>
<dbReference type="InterPro" id="IPR028082">
    <property type="entry name" value="Peripla_BP_I"/>
</dbReference>
<dbReference type="InterPro" id="IPR010982">
    <property type="entry name" value="Lambda_DNA-bd_dom_sf"/>
</dbReference>
<comment type="caution">
    <text evidence="5">The sequence shown here is derived from an EMBL/GenBank/DDBJ whole genome shotgun (WGS) entry which is preliminary data.</text>
</comment>
<gene>
    <name evidence="5" type="ORF">GGQ55_003174</name>
</gene>
<dbReference type="SMART" id="SM00354">
    <property type="entry name" value="HTH_LACI"/>
    <property type="match status" value="1"/>
</dbReference>
<keyword evidence="2 5" id="KW-0238">DNA-binding</keyword>
<keyword evidence="1" id="KW-0805">Transcription regulation</keyword>
<dbReference type="InterPro" id="IPR046335">
    <property type="entry name" value="LacI/GalR-like_sensor"/>
</dbReference>
<dbReference type="SUPFAM" id="SSF53822">
    <property type="entry name" value="Periplasmic binding protein-like I"/>
    <property type="match status" value="1"/>
</dbReference>
<dbReference type="RefSeq" id="WP_179718337.1">
    <property type="nucleotide sequence ID" value="NZ_JACBZT010000001.1"/>
</dbReference>
<dbReference type="CDD" id="cd06267">
    <property type="entry name" value="PBP1_LacI_sugar_binding-like"/>
    <property type="match status" value="1"/>
</dbReference>
<dbReference type="SUPFAM" id="SSF47413">
    <property type="entry name" value="lambda repressor-like DNA-binding domains"/>
    <property type="match status" value="1"/>
</dbReference>
<dbReference type="GO" id="GO:0003700">
    <property type="term" value="F:DNA-binding transcription factor activity"/>
    <property type="evidence" value="ECO:0007669"/>
    <property type="project" value="TreeGrafter"/>
</dbReference>
<dbReference type="Pfam" id="PF00356">
    <property type="entry name" value="LacI"/>
    <property type="match status" value="1"/>
</dbReference>
<dbReference type="PANTHER" id="PTHR30146">
    <property type="entry name" value="LACI-RELATED TRANSCRIPTIONAL REPRESSOR"/>
    <property type="match status" value="1"/>
</dbReference>
<accession>A0A853CHZ8</accession>
<dbReference type="Gene3D" id="1.10.260.40">
    <property type="entry name" value="lambda repressor-like DNA-binding domains"/>
    <property type="match status" value="1"/>
</dbReference>
<dbReference type="AlphaFoldDB" id="A0A853CHZ8"/>